<dbReference type="EMBL" id="JBDFQZ010000006">
    <property type="protein sequence ID" value="KAK9714892.1"/>
    <property type="molecule type" value="Genomic_DNA"/>
</dbReference>
<feature type="chain" id="PRO_5043676843" evidence="1">
    <location>
        <begin position="27"/>
        <end position="137"/>
    </location>
</feature>
<dbReference type="Proteomes" id="UP001443914">
    <property type="component" value="Unassembled WGS sequence"/>
</dbReference>
<evidence type="ECO:0000256" key="1">
    <source>
        <dbReference type="SAM" id="SignalP"/>
    </source>
</evidence>
<organism evidence="2 3">
    <name type="scientific">Saponaria officinalis</name>
    <name type="common">Common soapwort</name>
    <name type="synonym">Lychnis saponaria</name>
    <dbReference type="NCBI Taxonomy" id="3572"/>
    <lineage>
        <taxon>Eukaryota</taxon>
        <taxon>Viridiplantae</taxon>
        <taxon>Streptophyta</taxon>
        <taxon>Embryophyta</taxon>
        <taxon>Tracheophyta</taxon>
        <taxon>Spermatophyta</taxon>
        <taxon>Magnoliopsida</taxon>
        <taxon>eudicotyledons</taxon>
        <taxon>Gunneridae</taxon>
        <taxon>Pentapetalae</taxon>
        <taxon>Caryophyllales</taxon>
        <taxon>Caryophyllaceae</taxon>
        <taxon>Caryophylleae</taxon>
        <taxon>Saponaria</taxon>
    </lineage>
</organism>
<dbReference type="AlphaFoldDB" id="A0AAW1KB05"/>
<evidence type="ECO:0000313" key="2">
    <source>
        <dbReference type="EMBL" id="KAK9714892.1"/>
    </source>
</evidence>
<feature type="signal peptide" evidence="1">
    <location>
        <begin position="1"/>
        <end position="26"/>
    </location>
</feature>
<gene>
    <name evidence="2" type="ORF">RND81_06G128400</name>
</gene>
<sequence>MCPLRFILVLFSTLLAVYFAWRSVRSSDQNDQQLNTSVISQNLSMVTAPPRRQATNTPKCIPTTTTLTKYKLLLSVCRQPASLCRTNHSTCVPLITPDHLCLIRIITKKPSIHACPLSLVVRAVKRCCPSQRYVLIP</sequence>
<keyword evidence="1" id="KW-0732">Signal</keyword>
<reference evidence="2" key="1">
    <citation type="submission" date="2024-03" db="EMBL/GenBank/DDBJ databases">
        <title>WGS assembly of Saponaria officinalis var. Norfolk2.</title>
        <authorList>
            <person name="Jenkins J."/>
            <person name="Shu S."/>
            <person name="Grimwood J."/>
            <person name="Barry K."/>
            <person name="Goodstein D."/>
            <person name="Schmutz J."/>
            <person name="Leebens-Mack J."/>
            <person name="Osbourn A."/>
        </authorList>
    </citation>
    <scope>NUCLEOTIDE SEQUENCE [LARGE SCALE GENOMIC DNA]</scope>
    <source>
        <strain evidence="2">JIC</strain>
    </source>
</reference>
<comment type="caution">
    <text evidence="2">The sequence shown here is derived from an EMBL/GenBank/DDBJ whole genome shotgun (WGS) entry which is preliminary data.</text>
</comment>
<proteinExistence type="predicted"/>
<accession>A0AAW1KB05</accession>
<name>A0AAW1KB05_SAPOF</name>
<keyword evidence="3" id="KW-1185">Reference proteome</keyword>
<protein>
    <submittedName>
        <fullName evidence="2">Uncharacterized protein</fullName>
    </submittedName>
</protein>
<evidence type="ECO:0000313" key="3">
    <source>
        <dbReference type="Proteomes" id="UP001443914"/>
    </source>
</evidence>